<keyword evidence="5" id="KW-1185">Reference proteome</keyword>
<feature type="domain" description="ShKT" evidence="3">
    <location>
        <begin position="100"/>
        <end position="135"/>
    </location>
</feature>
<dbReference type="AlphaFoldDB" id="A0A7M5UUP9"/>
<keyword evidence="2" id="KW-0732">Signal</keyword>
<sequence length="274" mass="31481">MSKMKLDNLPPISSLRNLCLVYFLFLSQSLWSSKVVSQSVQEKTKKNGWTSRTNLVCEDHPTRCDFYWSRGWYTCNVGGALWENCPKSCGFCGDKNAPDCKDQRKSGCDTMKKRGFCKTYKAYMKQYCSKTCEMCKAQQKPKIEPGCRDYEDMCNRWVEFGECRKSADVRNYCPKACGMCGDKMSTKIPPKLEPKTCQDTETDVCKTKYLCAHKRNIASKKCRKTCKMCKTYGSCYDLDSLCYWYKFQGHCKPSSAFYNHVTSKCAFSCGICKS</sequence>
<feature type="domain" description="ShKT" evidence="3">
    <location>
        <begin position="235"/>
        <end position="272"/>
    </location>
</feature>
<dbReference type="SMART" id="SM00254">
    <property type="entry name" value="ShKT"/>
    <property type="match status" value="5"/>
</dbReference>
<dbReference type="GeneID" id="136820857"/>
<evidence type="ECO:0000313" key="4">
    <source>
        <dbReference type="EnsemblMetazoa" id="CLYHEMP004798.1"/>
    </source>
</evidence>
<dbReference type="EnsemblMetazoa" id="CLYHEMT004798.1">
    <property type="protein sequence ID" value="CLYHEMP004798.1"/>
    <property type="gene ID" value="CLYHEMG004798"/>
</dbReference>
<dbReference type="Proteomes" id="UP000594262">
    <property type="component" value="Unplaced"/>
</dbReference>
<name>A0A7M5UUP9_9CNID</name>
<dbReference type="PANTHER" id="PTHR21724">
    <property type="entry name" value="SHKT DOMAIN-CONTAINING PROTEIN"/>
    <property type="match status" value="1"/>
</dbReference>
<dbReference type="Pfam" id="PF01549">
    <property type="entry name" value="ShK"/>
    <property type="match status" value="4"/>
</dbReference>
<dbReference type="PROSITE" id="PS51670">
    <property type="entry name" value="SHKT"/>
    <property type="match status" value="4"/>
</dbReference>
<evidence type="ECO:0000259" key="3">
    <source>
        <dbReference type="PROSITE" id="PS51670"/>
    </source>
</evidence>
<feature type="signal peptide" evidence="2">
    <location>
        <begin position="1"/>
        <end position="32"/>
    </location>
</feature>
<dbReference type="RefSeq" id="XP_066933196.1">
    <property type="nucleotide sequence ID" value="XM_067077095.1"/>
</dbReference>
<organism evidence="4 5">
    <name type="scientific">Clytia hemisphaerica</name>
    <dbReference type="NCBI Taxonomy" id="252671"/>
    <lineage>
        <taxon>Eukaryota</taxon>
        <taxon>Metazoa</taxon>
        <taxon>Cnidaria</taxon>
        <taxon>Hydrozoa</taxon>
        <taxon>Hydroidolina</taxon>
        <taxon>Leptothecata</taxon>
        <taxon>Obeliida</taxon>
        <taxon>Clytiidae</taxon>
        <taxon>Clytia</taxon>
    </lineage>
</organism>
<dbReference type="PANTHER" id="PTHR21724:SF109">
    <property type="entry name" value="SHKT DOMAIN-CONTAINING PROTEIN"/>
    <property type="match status" value="1"/>
</dbReference>
<evidence type="ECO:0000256" key="1">
    <source>
        <dbReference type="PROSITE-ProRule" id="PRU01005"/>
    </source>
</evidence>
<dbReference type="Gene3D" id="1.10.10.1940">
    <property type="match status" value="1"/>
</dbReference>
<protein>
    <recommendedName>
        <fullName evidence="3">ShKT domain-containing protein</fullName>
    </recommendedName>
</protein>
<dbReference type="InterPro" id="IPR003582">
    <property type="entry name" value="ShKT_dom"/>
</dbReference>
<feature type="domain" description="ShKT" evidence="3">
    <location>
        <begin position="147"/>
        <end position="180"/>
    </location>
</feature>
<comment type="caution">
    <text evidence="1">Lacks conserved residue(s) required for the propagation of feature annotation.</text>
</comment>
<evidence type="ECO:0000313" key="5">
    <source>
        <dbReference type="Proteomes" id="UP000594262"/>
    </source>
</evidence>
<accession>A0A7M5UUP9</accession>
<dbReference type="OrthoDB" id="6036533at2759"/>
<feature type="domain" description="ShKT" evidence="3">
    <location>
        <begin position="57"/>
        <end position="92"/>
    </location>
</feature>
<evidence type="ECO:0000256" key="2">
    <source>
        <dbReference type="SAM" id="SignalP"/>
    </source>
</evidence>
<feature type="chain" id="PRO_5029601680" description="ShKT domain-containing protein" evidence="2">
    <location>
        <begin position="33"/>
        <end position="274"/>
    </location>
</feature>
<proteinExistence type="predicted"/>
<reference evidence="4" key="1">
    <citation type="submission" date="2021-01" db="UniProtKB">
        <authorList>
            <consortium name="EnsemblMetazoa"/>
        </authorList>
    </citation>
    <scope>IDENTIFICATION</scope>
</reference>